<protein>
    <recommendedName>
        <fullName evidence="1">DDE-1 domain-containing protein</fullName>
    </recommendedName>
</protein>
<sequence>MSSLSTLRTKKRGYAISVKLDALAMMASMSDYKVSENLGIPRRTIRSWFDQRDEITAFQGNKKRMKVSPGGRREMFPDPEGLVDFIVEMRVRERALTTTHIINWIKRYQSQWLRLYLVDKQAGTGYQSLLRLLQQFCRRHGYSRQRAGHRKKSHAALADVRDEFAEEFHRLYSAFHDDSVYNVDETGFYYDMPPKYIWSIRGGDAKVSSGEKHSLRMTVALTVRADGSKLPLLFVVRGLPGGRIETHELPTYPAGHVYAVQQKAWMDNNVWRLYLRTLLLPCVEAPSVILVDNFESHVSDESYSFVEVELSCLLVPLPPNATSTCQPLDVGVMAPFKRFLRDEWLAEEIIDGEDGDEFDSPCAAQKRLAMINRAIRAWEKVSEDVIRESFAKAIPSA</sequence>
<gene>
    <name evidence="2" type="ORF">DYB30_009431</name>
</gene>
<proteinExistence type="predicted"/>
<reference evidence="2 3" key="1">
    <citation type="submission" date="2018-08" db="EMBL/GenBank/DDBJ databases">
        <title>Aphanomyces genome sequencing and annotation.</title>
        <authorList>
            <person name="Minardi D."/>
            <person name="Oidtmann B."/>
            <person name="Van Der Giezen M."/>
            <person name="Studholme D.J."/>
        </authorList>
    </citation>
    <scope>NUCLEOTIDE SEQUENCE [LARGE SCALE GENOMIC DNA]</scope>
    <source>
        <strain evidence="2 3">D2</strain>
    </source>
</reference>
<dbReference type="PANTHER" id="PTHR19303:SF57">
    <property type="entry name" value="HTH CENPB-TYPE DOMAIN-CONTAINING PROTEIN"/>
    <property type="match status" value="1"/>
</dbReference>
<name>A0A397DBC7_APHAT</name>
<dbReference type="VEuPathDB" id="FungiDB:H257_13214"/>
<dbReference type="Proteomes" id="UP000266643">
    <property type="component" value="Unassembled WGS sequence"/>
</dbReference>
<evidence type="ECO:0000313" key="2">
    <source>
        <dbReference type="EMBL" id="RHY62235.1"/>
    </source>
</evidence>
<evidence type="ECO:0000313" key="3">
    <source>
        <dbReference type="Proteomes" id="UP000266643"/>
    </source>
</evidence>
<organism evidence="2 3">
    <name type="scientific">Aphanomyces astaci</name>
    <name type="common">Crayfish plague agent</name>
    <dbReference type="NCBI Taxonomy" id="112090"/>
    <lineage>
        <taxon>Eukaryota</taxon>
        <taxon>Sar</taxon>
        <taxon>Stramenopiles</taxon>
        <taxon>Oomycota</taxon>
        <taxon>Saprolegniomycetes</taxon>
        <taxon>Saprolegniales</taxon>
        <taxon>Verrucalvaceae</taxon>
        <taxon>Aphanomyces</taxon>
    </lineage>
</organism>
<dbReference type="GO" id="GO:0003677">
    <property type="term" value="F:DNA binding"/>
    <property type="evidence" value="ECO:0007669"/>
    <property type="project" value="TreeGrafter"/>
</dbReference>
<dbReference type="EMBL" id="QUTD01005387">
    <property type="protein sequence ID" value="RHY62235.1"/>
    <property type="molecule type" value="Genomic_DNA"/>
</dbReference>
<feature type="domain" description="DDE-1" evidence="1">
    <location>
        <begin position="216"/>
        <end position="390"/>
    </location>
</feature>
<dbReference type="InterPro" id="IPR050863">
    <property type="entry name" value="CenT-Element_Derived"/>
</dbReference>
<comment type="caution">
    <text evidence="2">The sequence shown here is derived from an EMBL/GenBank/DDBJ whole genome shotgun (WGS) entry which is preliminary data.</text>
</comment>
<dbReference type="AlphaFoldDB" id="A0A397DBC7"/>
<dbReference type="PANTHER" id="PTHR19303">
    <property type="entry name" value="TRANSPOSON"/>
    <property type="match status" value="1"/>
</dbReference>
<dbReference type="InterPro" id="IPR004875">
    <property type="entry name" value="DDE_SF_endonuclease_dom"/>
</dbReference>
<accession>A0A397DBC7</accession>
<evidence type="ECO:0000259" key="1">
    <source>
        <dbReference type="Pfam" id="PF03184"/>
    </source>
</evidence>
<dbReference type="Pfam" id="PF03184">
    <property type="entry name" value="DDE_1"/>
    <property type="match status" value="1"/>
</dbReference>
<dbReference type="GO" id="GO:0005634">
    <property type="term" value="C:nucleus"/>
    <property type="evidence" value="ECO:0007669"/>
    <property type="project" value="TreeGrafter"/>
</dbReference>